<sequence length="82" mass="8144">MDASAPATARGRAAVTAGIADRRRAIGLFLSLEAGACVRLGALDWSGEDPATLAIAEAPSIVAEDAALLNAITQTLAAAPDA</sequence>
<reference evidence="1 2" key="1">
    <citation type="journal article" date="2020" name="Microorganisms">
        <title>Osmotic Adaptation and Compatible Solute Biosynthesis of Phototrophic Bacteria as Revealed from Genome Analyses.</title>
        <authorList>
            <person name="Imhoff J.F."/>
            <person name="Rahn T."/>
            <person name="Kunzel S."/>
            <person name="Keller A."/>
            <person name="Neulinger S.C."/>
        </authorList>
    </citation>
    <scope>NUCLEOTIDE SEQUENCE [LARGE SCALE GENOMIC DNA]</scope>
    <source>
        <strain evidence="1 2">DSM 6210</strain>
    </source>
</reference>
<gene>
    <name evidence="1" type="ORF">CKO31_13310</name>
</gene>
<comment type="caution">
    <text evidence="1">The sequence shown here is derived from an EMBL/GenBank/DDBJ whole genome shotgun (WGS) entry which is preliminary data.</text>
</comment>
<dbReference type="Proteomes" id="UP000748752">
    <property type="component" value="Unassembled WGS sequence"/>
</dbReference>
<keyword evidence="2" id="KW-1185">Reference proteome</keyword>
<protein>
    <submittedName>
        <fullName evidence="1">Uncharacterized protein</fullName>
    </submittedName>
</protein>
<accession>A0ABS1CIQ4</accession>
<name>A0ABS1CIQ4_9GAMM</name>
<proteinExistence type="predicted"/>
<dbReference type="RefSeq" id="WP_200238348.1">
    <property type="nucleotide sequence ID" value="NZ_NRRV01000030.1"/>
</dbReference>
<evidence type="ECO:0000313" key="2">
    <source>
        <dbReference type="Proteomes" id="UP000748752"/>
    </source>
</evidence>
<dbReference type="EMBL" id="NRRV01000030">
    <property type="protein sequence ID" value="MBK1631707.1"/>
    <property type="molecule type" value="Genomic_DNA"/>
</dbReference>
<organism evidence="1 2">
    <name type="scientific">Thiohalocapsa halophila</name>
    <dbReference type="NCBI Taxonomy" id="69359"/>
    <lineage>
        <taxon>Bacteria</taxon>
        <taxon>Pseudomonadati</taxon>
        <taxon>Pseudomonadota</taxon>
        <taxon>Gammaproteobacteria</taxon>
        <taxon>Chromatiales</taxon>
        <taxon>Chromatiaceae</taxon>
        <taxon>Thiohalocapsa</taxon>
    </lineage>
</organism>
<evidence type="ECO:0000313" key="1">
    <source>
        <dbReference type="EMBL" id="MBK1631707.1"/>
    </source>
</evidence>